<dbReference type="AlphaFoldDB" id="A0A8H2WR13"/>
<organism evidence="1 2">
    <name type="scientific">Rhizoctonia solani</name>
    <dbReference type="NCBI Taxonomy" id="456999"/>
    <lineage>
        <taxon>Eukaryota</taxon>
        <taxon>Fungi</taxon>
        <taxon>Dikarya</taxon>
        <taxon>Basidiomycota</taxon>
        <taxon>Agaricomycotina</taxon>
        <taxon>Agaricomycetes</taxon>
        <taxon>Cantharellales</taxon>
        <taxon>Ceratobasidiaceae</taxon>
        <taxon>Rhizoctonia</taxon>
    </lineage>
</organism>
<dbReference type="Proteomes" id="UP000663846">
    <property type="component" value="Unassembled WGS sequence"/>
</dbReference>
<gene>
    <name evidence="1" type="ORF">RDB_LOCUS55840</name>
</gene>
<accession>A0A8H2WR13</accession>
<proteinExistence type="predicted"/>
<comment type="caution">
    <text evidence="1">The sequence shown here is derived from an EMBL/GenBank/DDBJ whole genome shotgun (WGS) entry which is preliminary data.</text>
</comment>
<sequence>MPEDVAQVIPGGLDIIILSDSFGYALAKLRIAIPTGGPPINAGSVSSRFISLCGDGTQSETVSGVDILYIPCGMKYRVKYFPPLPRVSVREGRYGFCPSFRTPSWLTPNSHTRELSRNTTGCTNGDHSDLLLLDFYTQREVSRLRIIVLARAEDR</sequence>
<protein>
    <submittedName>
        <fullName evidence="1">Uncharacterized protein</fullName>
    </submittedName>
</protein>
<dbReference type="EMBL" id="CAJMWS010000303">
    <property type="protein sequence ID" value="CAE6400932.1"/>
    <property type="molecule type" value="Genomic_DNA"/>
</dbReference>
<evidence type="ECO:0000313" key="1">
    <source>
        <dbReference type="EMBL" id="CAE6400932.1"/>
    </source>
</evidence>
<name>A0A8H2WR13_9AGAM</name>
<dbReference type="OrthoDB" id="10251848at2759"/>
<evidence type="ECO:0000313" key="2">
    <source>
        <dbReference type="Proteomes" id="UP000663846"/>
    </source>
</evidence>
<reference evidence="1" key="1">
    <citation type="submission" date="2021-01" db="EMBL/GenBank/DDBJ databases">
        <authorList>
            <person name="Kaushik A."/>
        </authorList>
    </citation>
    <scope>NUCLEOTIDE SEQUENCE</scope>
    <source>
        <strain evidence="1">AG1-1C</strain>
    </source>
</reference>